<dbReference type="Proteomes" id="UP000464389">
    <property type="component" value="Chromosome"/>
</dbReference>
<dbReference type="PIRSF" id="PIRSF006060">
    <property type="entry name" value="AA_transporter"/>
    <property type="match status" value="1"/>
</dbReference>
<evidence type="ECO:0000256" key="5">
    <source>
        <dbReference type="ARBA" id="ARBA00022692"/>
    </source>
</evidence>
<dbReference type="GO" id="GO:0022857">
    <property type="term" value="F:transmembrane transporter activity"/>
    <property type="evidence" value="ECO:0007669"/>
    <property type="project" value="InterPro"/>
</dbReference>
<name>A0A6P1UMN7_9ENTR</name>
<organism evidence="10 11">
    <name type="scientific">Klebsiella michiganensis</name>
    <dbReference type="NCBI Taxonomy" id="1134687"/>
    <lineage>
        <taxon>Bacteria</taxon>
        <taxon>Pseudomonadati</taxon>
        <taxon>Pseudomonadota</taxon>
        <taxon>Gammaproteobacteria</taxon>
        <taxon>Enterobacterales</taxon>
        <taxon>Enterobacteriaceae</taxon>
        <taxon>Klebsiella/Raoultella group</taxon>
        <taxon>Klebsiella</taxon>
    </lineage>
</organism>
<evidence type="ECO:0000256" key="9">
    <source>
        <dbReference type="SAM" id="Phobius"/>
    </source>
</evidence>
<evidence type="ECO:0000256" key="3">
    <source>
        <dbReference type="ARBA" id="ARBA00022448"/>
    </source>
</evidence>
<dbReference type="NCBIfam" id="TIGR00905">
    <property type="entry name" value="2A0302"/>
    <property type="match status" value="1"/>
</dbReference>
<feature type="transmembrane region" description="Helical" evidence="9">
    <location>
        <begin position="154"/>
        <end position="178"/>
    </location>
</feature>
<keyword evidence="7 9" id="KW-1133">Transmembrane helix</keyword>
<reference evidence="10 11" key="1">
    <citation type="submission" date="2020-01" db="EMBL/GenBank/DDBJ databases">
        <title>Bactrocera dorsalis gut bacteria genome.</title>
        <authorList>
            <person name="Zhang H."/>
            <person name="Cai Z."/>
        </authorList>
    </citation>
    <scope>NUCLEOTIDE SEQUENCE [LARGE SCALE GENOMIC DNA]</scope>
    <source>
        <strain evidence="10 11">BD177</strain>
    </source>
</reference>
<gene>
    <name evidence="10" type="ORF">GW952_00625</name>
</gene>
<dbReference type="GO" id="GO:0005886">
    <property type="term" value="C:plasma membrane"/>
    <property type="evidence" value="ECO:0007669"/>
    <property type="project" value="UniProtKB-SubCell"/>
</dbReference>
<feature type="transmembrane region" description="Helical" evidence="9">
    <location>
        <begin position="392"/>
        <end position="409"/>
    </location>
</feature>
<evidence type="ECO:0000256" key="4">
    <source>
        <dbReference type="ARBA" id="ARBA00022475"/>
    </source>
</evidence>
<comment type="subcellular location">
    <subcellularLocation>
        <location evidence="1">Cell membrane</location>
        <topology evidence="1">Multi-pass membrane protein</topology>
    </subcellularLocation>
</comment>
<dbReference type="AlphaFoldDB" id="A0A6P1UMN7"/>
<dbReference type="Pfam" id="PF13520">
    <property type="entry name" value="AA_permease_2"/>
    <property type="match status" value="1"/>
</dbReference>
<feature type="transmembrane region" description="Helical" evidence="9">
    <location>
        <begin position="359"/>
        <end position="380"/>
    </location>
</feature>
<feature type="transmembrane region" description="Helical" evidence="9">
    <location>
        <begin position="40"/>
        <end position="60"/>
    </location>
</feature>
<feature type="transmembrane region" description="Helical" evidence="9">
    <location>
        <begin position="415"/>
        <end position="434"/>
    </location>
</feature>
<feature type="transmembrane region" description="Helical" evidence="9">
    <location>
        <begin position="203"/>
        <end position="221"/>
    </location>
</feature>
<feature type="transmembrane region" description="Helical" evidence="9">
    <location>
        <begin position="276"/>
        <end position="303"/>
    </location>
</feature>
<dbReference type="PANTHER" id="PTHR42770">
    <property type="entry name" value="AMINO ACID TRANSPORTER-RELATED"/>
    <property type="match status" value="1"/>
</dbReference>
<evidence type="ECO:0000256" key="6">
    <source>
        <dbReference type="ARBA" id="ARBA00022970"/>
    </source>
</evidence>
<feature type="transmembrane region" description="Helical" evidence="9">
    <location>
        <begin position="92"/>
        <end position="116"/>
    </location>
</feature>
<keyword evidence="6" id="KW-0029">Amino-acid transport</keyword>
<feature type="transmembrane region" description="Helical" evidence="9">
    <location>
        <begin position="335"/>
        <end position="353"/>
    </location>
</feature>
<feature type="transmembrane region" description="Helical" evidence="9">
    <location>
        <begin position="128"/>
        <end position="147"/>
    </location>
</feature>
<dbReference type="RefSeq" id="WP_162121079.1">
    <property type="nucleotide sequence ID" value="NZ_CP048108.1"/>
</dbReference>
<accession>A0A6P1UMN7</accession>
<protein>
    <submittedName>
        <fullName evidence="10">Amino acid permease</fullName>
    </submittedName>
</protein>
<evidence type="ECO:0000313" key="11">
    <source>
        <dbReference type="Proteomes" id="UP000464389"/>
    </source>
</evidence>
<proteinExistence type="inferred from homology"/>
<evidence type="ECO:0000313" key="10">
    <source>
        <dbReference type="EMBL" id="QHS44221.1"/>
    </source>
</evidence>
<dbReference type="PANTHER" id="PTHR42770:SF4">
    <property type="entry name" value="ARGININE_ORNITHINE ANTIPORTER-RELATED"/>
    <property type="match status" value="1"/>
</dbReference>
<keyword evidence="4" id="KW-1003">Cell membrane</keyword>
<evidence type="ECO:0000256" key="8">
    <source>
        <dbReference type="ARBA" id="ARBA00023136"/>
    </source>
</evidence>
<dbReference type="InterPro" id="IPR002293">
    <property type="entry name" value="AA/rel_permease1"/>
</dbReference>
<dbReference type="GO" id="GO:0006865">
    <property type="term" value="P:amino acid transport"/>
    <property type="evidence" value="ECO:0007669"/>
    <property type="project" value="UniProtKB-KW"/>
</dbReference>
<dbReference type="InterPro" id="IPR050367">
    <property type="entry name" value="APC_superfamily"/>
</dbReference>
<dbReference type="EMBL" id="CP048108">
    <property type="protein sequence ID" value="QHS44221.1"/>
    <property type="molecule type" value="Genomic_DNA"/>
</dbReference>
<keyword evidence="8 9" id="KW-0472">Membrane</keyword>
<dbReference type="InterPro" id="IPR004754">
    <property type="entry name" value="Amino_acid_antiprt"/>
</dbReference>
<evidence type="ECO:0000256" key="2">
    <source>
        <dbReference type="ARBA" id="ARBA00008220"/>
    </source>
</evidence>
<feature type="transmembrane region" description="Helical" evidence="9">
    <location>
        <begin position="446"/>
        <end position="466"/>
    </location>
</feature>
<evidence type="ECO:0000256" key="1">
    <source>
        <dbReference type="ARBA" id="ARBA00004651"/>
    </source>
</evidence>
<feature type="transmembrane region" description="Helical" evidence="9">
    <location>
        <begin position="233"/>
        <end position="256"/>
    </location>
</feature>
<comment type="similarity">
    <text evidence="2">Belongs to the amino acid-polyamine-organocation (APC) superfamily. Basic amino acid/polyamine antiporter (APA) (TC 2.A.3.2) family.</text>
</comment>
<keyword evidence="5 9" id="KW-0812">Transmembrane</keyword>
<dbReference type="Gene3D" id="1.20.1740.10">
    <property type="entry name" value="Amino acid/polyamine transporter I"/>
    <property type="match status" value="1"/>
</dbReference>
<keyword evidence="3" id="KW-0813">Transport</keyword>
<evidence type="ECO:0000256" key="7">
    <source>
        <dbReference type="ARBA" id="ARBA00022989"/>
    </source>
</evidence>
<sequence length="474" mass="51236">MSQSEKKLGLFALTALVVGSMVGGGIFTLPQNMAEGAGAGAILCAWLITFIGMLTLTRIFQWLSIHRADIDDGVYGYAKDGFGEYLGFNAAWGYWVSAWISNTGYLVVMFSALGSFKSLSFFEEGNSLSALIGEVTLLGMMHFFVLSGIRTATILNAIVTVAKLIPVCLFIICVTLAFRIETFSLDFWGSTDLGSIGSQIKKTMLYTVWVFLGIECATVYSGRAKNMHIVSRATLLGFIITIFLLICVSVLSLGIVSQNQLAVMKNPSMAAVIEVVVGPVGAMVINLGVILSVGGAFLAWTLICSEMLYLAARGKNNTAPATFGKLNAKGTPVNALWLSNTLIIILLIVNYYNGSGYNILVQLASSMCLIPYLLCAGCALRIALQPQYKSSFLISLSLAGVIYGTWLIYAGGLSYLLLSMILYFPGLFFFYRARKERGLKTFSNKYEACCAVIILILALIAGYFMLTNGFSLTG</sequence>